<feature type="signal peptide" evidence="1">
    <location>
        <begin position="1"/>
        <end position="19"/>
    </location>
</feature>
<dbReference type="RefSeq" id="WP_087460569.1">
    <property type="nucleotide sequence ID" value="NZ_CP021425.1"/>
</dbReference>
<evidence type="ECO:0000256" key="1">
    <source>
        <dbReference type="SAM" id="SignalP"/>
    </source>
</evidence>
<proteinExistence type="predicted"/>
<keyword evidence="3" id="KW-1185">Reference proteome</keyword>
<dbReference type="InterPro" id="IPR010869">
    <property type="entry name" value="DUF1501"/>
</dbReference>
<dbReference type="Proteomes" id="UP000196027">
    <property type="component" value="Chromosome"/>
</dbReference>
<name>A0A1Y0I4P8_9GAMM</name>
<keyword evidence="1" id="KW-0732">Signal</keyword>
<dbReference type="PROSITE" id="PS51318">
    <property type="entry name" value="TAT"/>
    <property type="match status" value="1"/>
</dbReference>
<dbReference type="KEGG" id="ome:OLMES_1381"/>
<dbReference type="OrthoDB" id="9779968at2"/>
<organism evidence="2 3">
    <name type="scientific">Oleiphilus messinensis</name>
    <dbReference type="NCBI Taxonomy" id="141451"/>
    <lineage>
        <taxon>Bacteria</taxon>
        <taxon>Pseudomonadati</taxon>
        <taxon>Pseudomonadota</taxon>
        <taxon>Gammaproteobacteria</taxon>
        <taxon>Oceanospirillales</taxon>
        <taxon>Oleiphilaceae</taxon>
        <taxon>Oleiphilus</taxon>
    </lineage>
</organism>
<protein>
    <recommendedName>
        <fullName evidence="4">DUF1501 domain-containing protein</fullName>
    </recommendedName>
</protein>
<evidence type="ECO:0000313" key="3">
    <source>
        <dbReference type="Proteomes" id="UP000196027"/>
    </source>
</evidence>
<dbReference type="PANTHER" id="PTHR43737:SF1">
    <property type="entry name" value="DUF1501 DOMAIN-CONTAINING PROTEIN"/>
    <property type="match status" value="1"/>
</dbReference>
<gene>
    <name evidence="2" type="ORF">OLMES_1381</name>
</gene>
<dbReference type="AlphaFoldDB" id="A0A1Y0I4P8"/>
<evidence type="ECO:0000313" key="2">
    <source>
        <dbReference type="EMBL" id="ARU55458.1"/>
    </source>
</evidence>
<dbReference type="EMBL" id="CP021425">
    <property type="protein sequence ID" value="ARU55458.1"/>
    <property type="molecule type" value="Genomic_DNA"/>
</dbReference>
<accession>A0A1Y0I4P8</accession>
<dbReference type="PANTHER" id="PTHR43737">
    <property type="entry name" value="BLL7424 PROTEIN"/>
    <property type="match status" value="1"/>
</dbReference>
<evidence type="ECO:0008006" key="4">
    <source>
        <dbReference type="Google" id="ProtNLM"/>
    </source>
</evidence>
<feature type="chain" id="PRO_5012282021" description="DUF1501 domain-containing protein" evidence="1">
    <location>
        <begin position="20"/>
        <end position="416"/>
    </location>
</feature>
<sequence>MNRRRFFKTMLTATAGTMAAISGNPFSAKIKLAQAATGKTVVILFQRGGCDGLNTCIPYGDSAYYSLRPTIAVAPPSSNSASALDLDGYFGLHPGLQSLMPIWDAGDLAVMPAVHYPDGSRSHFDSQQYIESGYSSRNLDGWLNRYLQMTPGPGDMRAVSFGSDLAQALRGDVTVSSIEDLNSFDLGIPQSDSDRLLGNLSAVYDQLSTEGRASRELVKRFGSRLIHDMSALRDIDASTYVPENGAQYPSHSTGRQLQQVAQLIKSGVGLEAATVSIGGWDTHSNQGGGEATGGHYRSHTRFAESIGAFYQDLGNRMSDVILLTCTEFGRTAQENGSRGTDHGYASTWFALGGGIRGGVYGAWPGLATDQLHDGRYLEMSLDYRNVFGDILTQHMLTNNLELVLPGHTYQGVGLFA</sequence>
<reference evidence="2 3" key="1">
    <citation type="submission" date="2017-05" db="EMBL/GenBank/DDBJ databases">
        <title>Genomic insights into alkan degradation activity of Oleiphilus messinensis.</title>
        <authorList>
            <person name="Kozyavkin S.A."/>
            <person name="Slesarev A.I."/>
            <person name="Golyshin P.N."/>
            <person name="Korzhenkov A."/>
            <person name="Golyshina O.N."/>
            <person name="Toshchakov S.V."/>
        </authorList>
    </citation>
    <scope>NUCLEOTIDE SEQUENCE [LARGE SCALE GENOMIC DNA]</scope>
    <source>
        <strain evidence="2 3">ME102</strain>
    </source>
</reference>
<dbReference type="Pfam" id="PF07394">
    <property type="entry name" value="DUF1501"/>
    <property type="match status" value="1"/>
</dbReference>
<dbReference type="InterPro" id="IPR006311">
    <property type="entry name" value="TAT_signal"/>
</dbReference>